<accession>A0A6A5YWU3</accession>
<reference evidence="1" key="1">
    <citation type="journal article" date="2020" name="Stud. Mycol.">
        <title>101 Dothideomycetes genomes: a test case for predicting lifestyles and emergence of pathogens.</title>
        <authorList>
            <person name="Haridas S."/>
            <person name="Albert R."/>
            <person name="Binder M."/>
            <person name="Bloem J."/>
            <person name="Labutti K."/>
            <person name="Salamov A."/>
            <person name="Andreopoulos B."/>
            <person name="Baker S."/>
            <person name="Barry K."/>
            <person name="Bills G."/>
            <person name="Bluhm B."/>
            <person name="Cannon C."/>
            <person name="Castanera R."/>
            <person name="Culley D."/>
            <person name="Daum C."/>
            <person name="Ezra D."/>
            <person name="Gonzalez J."/>
            <person name="Henrissat B."/>
            <person name="Kuo A."/>
            <person name="Liang C."/>
            <person name="Lipzen A."/>
            <person name="Lutzoni F."/>
            <person name="Magnuson J."/>
            <person name="Mondo S."/>
            <person name="Nolan M."/>
            <person name="Ohm R."/>
            <person name="Pangilinan J."/>
            <person name="Park H.-J."/>
            <person name="Ramirez L."/>
            <person name="Alfaro M."/>
            <person name="Sun H."/>
            <person name="Tritt A."/>
            <person name="Yoshinaga Y."/>
            <person name="Zwiers L.-H."/>
            <person name="Turgeon B."/>
            <person name="Goodwin S."/>
            <person name="Spatafora J."/>
            <person name="Crous P."/>
            <person name="Grigoriev I."/>
        </authorList>
    </citation>
    <scope>NUCLEOTIDE SEQUENCE</scope>
    <source>
        <strain evidence="1">CBS 627.86</strain>
    </source>
</reference>
<dbReference type="EMBL" id="ML977337">
    <property type="protein sequence ID" value="KAF2110611.1"/>
    <property type="molecule type" value="Genomic_DNA"/>
</dbReference>
<organism evidence="1 2">
    <name type="scientific">Lophiotrema nucula</name>
    <dbReference type="NCBI Taxonomy" id="690887"/>
    <lineage>
        <taxon>Eukaryota</taxon>
        <taxon>Fungi</taxon>
        <taxon>Dikarya</taxon>
        <taxon>Ascomycota</taxon>
        <taxon>Pezizomycotina</taxon>
        <taxon>Dothideomycetes</taxon>
        <taxon>Pleosporomycetidae</taxon>
        <taxon>Pleosporales</taxon>
        <taxon>Lophiotremataceae</taxon>
        <taxon>Lophiotrema</taxon>
    </lineage>
</organism>
<protein>
    <submittedName>
        <fullName evidence="1">Uncharacterized protein</fullName>
    </submittedName>
</protein>
<keyword evidence="2" id="KW-1185">Reference proteome</keyword>
<gene>
    <name evidence="1" type="ORF">BDV96DRAFT_650725</name>
</gene>
<sequence>MQAEAWIPGLLSAIERTFGADIWRVYKSILLDILRGEVKQATTEYALEKLLRAKIAAGSLHNYLANVVSPLRTGTSTEIPIILYLAADLKLNTRAMADRNCGKIVAWASTKNVQTQLSHNDQVKATPQQ</sequence>
<evidence type="ECO:0000313" key="2">
    <source>
        <dbReference type="Proteomes" id="UP000799770"/>
    </source>
</evidence>
<name>A0A6A5YWU3_9PLEO</name>
<evidence type="ECO:0000313" key="1">
    <source>
        <dbReference type="EMBL" id="KAF2110611.1"/>
    </source>
</evidence>
<dbReference type="AlphaFoldDB" id="A0A6A5YWU3"/>
<proteinExistence type="predicted"/>
<dbReference type="Proteomes" id="UP000799770">
    <property type="component" value="Unassembled WGS sequence"/>
</dbReference>